<dbReference type="InterPro" id="IPR000700">
    <property type="entry name" value="PAS-assoc_C"/>
</dbReference>
<proteinExistence type="predicted"/>
<organism evidence="2 3">
    <name type="scientific">Siccirubricoccus deserti</name>
    <dbReference type="NCBI Taxonomy" id="2013562"/>
    <lineage>
        <taxon>Bacteria</taxon>
        <taxon>Pseudomonadati</taxon>
        <taxon>Pseudomonadota</taxon>
        <taxon>Alphaproteobacteria</taxon>
        <taxon>Acetobacterales</taxon>
        <taxon>Roseomonadaceae</taxon>
        <taxon>Siccirubricoccus</taxon>
    </lineage>
</organism>
<dbReference type="NCBIfam" id="TIGR00229">
    <property type="entry name" value="sensory_box"/>
    <property type="match status" value="2"/>
</dbReference>
<sequence>MGRLIPSCDWASSPLGPLDRWPQSLRTALGIILRSPVPMVLLWGEDGIMLYNDAYSVLAGGCHPGLLGSKVREGWPELSDFNDNVMKVGLAGGMLSYRDQQLTIHRNGVPEQVWMDLSYSPVPDESGRPVGVIAIVVETTERVLADRRKAAKRERLVQMFEQAPGIIAMTEGPEHVFVLSNAATRTLTGRDDMVGKTVREAHPELKGQGILEMLDRAYTTGKPCRGEAVPVQLNRRPGEPAEERFIDIICQPVFGEDGRVSGIFIEGSDVTERVLADKRLRGSEEFSRRVLASSEGCIQLLDLEGRLESISEGG</sequence>
<dbReference type="RefSeq" id="WP_186774054.1">
    <property type="nucleotide sequence ID" value="NZ_JACOMF010000181.1"/>
</dbReference>
<evidence type="ECO:0000259" key="1">
    <source>
        <dbReference type="PROSITE" id="PS50113"/>
    </source>
</evidence>
<dbReference type="InterPro" id="IPR000014">
    <property type="entry name" value="PAS"/>
</dbReference>
<dbReference type="PROSITE" id="PS50113">
    <property type="entry name" value="PAC"/>
    <property type="match status" value="1"/>
</dbReference>
<dbReference type="AlphaFoldDB" id="A0A9X0R5I9"/>
<dbReference type="InterPro" id="IPR013656">
    <property type="entry name" value="PAS_4"/>
</dbReference>
<gene>
    <name evidence="2" type="ORF">H7965_29560</name>
</gene>
<dbReference type="InterPro" id="IPR035965">
    <property type="entry name" value="PAS-like_dom_sf"/>
</dbReference>
<evidence type="ECO:0000313" key="3">
    <source>
        <dbReference type="Proteomes" id="UP000600101"/>
    </source>
</evidence>
<dbReference type="Proteomes" id="UP000600101">
    <property type="component" value="Unassembled WGS sequence"/>
</dbReference>
<name>A0A9X0R5I9_9PROT</name>
<reference evidence="2" key="1">
    <citation type="submission" date="2020-08" db="EMBL/GenBank/DDBJ databases">
        <authorList>
            <person name="Hu Y."/>
            <person name="Nguyen S.V."/>
            <person name="Li F."/>
            <person name="Fanning S."/>
        </authorList>
    </citation>
    <scope>NUCLEOTIDE SEQUENCE</scope>
    <source>
        <strain evidence="2">SYSU D8009</strain>
    </source>
</reference>
<dbReference type="Pfam" id="PF08448">
    <property type="entry name" value="PAS_4"/>
    <property type="match status" value="2"/>
</dbReference>
<feature type="domain" description="PAC" evidence="1">
    <location>
        <begin position="227"/>
        <end position="282"/>
    </location>
</feature>
<comment type="caution">
    <text evidence="2">The sequence shown here is derived from an EMBL/GenBank/DDBJ whole genome shotgun (WGS) entry which is preliminary data.</text>
</comment>
<accession>A0A9X0R5I9</accession>
<keyword evidence="3" id="KW-1185">Reference proteome</keyword>
<protein>
    <submittedName>
        <fullName evidence="2">PAS domain-containing protein</fullName>
    </submittedName>
</protein>
<dbReference type="EMBL" id="JACOMF010000181">
    <property type="protein sequence ID" value="MBC4019350.1"/>
    <property type="molecule type" value="Genomic_DNA"/>
</dbReference>
<dbReference type="SUPFAM" id="SSF55785">
    <property type="entry name" value="PYP-like sensor domain (PAS domain)"/>
    <property type="match status" value="2"/>
</dbReference>
<dbReference type="Gene3D" id="3.30.450.20">
    <property type="entry name" value="PAS domain"/>
    <property type="match status" value="2"/>
</dbReference>
<evidence type="ECO:0000313" key="2">
    <source>
        <dbReference type="EMBL" id="MBC4019350.1"/>
    </source>
</evidence>